<dbReference type="RefSeq" id="WP_212014082.1">
    <property type="nucleotide sequence ID" value="NZ_JAAFYZ010000112.1"/>
</dbReference>
<evidence type="ECO:0000313" key="2">
    <source>
        <dbReference type="Proteomes" id="UP000730482"/>
    </source>
</evidence>
<sequence>MADLALNSEALTGFAGTLRNLMGDFSQPIHPTAVCTDLLNDDLGMLSSTDKSCGDGLSNYLNTLASLSDTAAAAAQKADAQLAQQAKNVHGGPVPK</sequence>
<keyword evidence="2" id="KW-1185">Reference proteome</keyword>
<gene>
    <name evidence="1" type="ORF">KGQ19_27975</name>
</gene>
<proteinExistence type="predicted"/>
<accession>A0ABS5KXD0</accession>
<reference evidence="1 2" key="1">
    <citation type="submission" date="2020-02" db="EMBL/GenBank/DDBJ databases">
        <title>Acidophilic actinobacteria isolated from forest soil.</title>
        <authorList>
            <person name="Golinska P."/>
        </authorList>
    </citation>
    <scope>NUCLEOTIDE SEQUENCE [LARGE SCALE GENOMIC DNA]</scope>
    <source>
        <strain evidence="1 2">NL8</strain>
    </source>
</reference>
<evidence type="ECO:0000313" key="1">
    <source>
        <dbReference type="EMBL" id="MBS2550716.1"/>
    </source>
</evidence>
<protein>
    <recommendedName>
        <fullName evidence="3">ESX-1 secretion-associated protein</fullName>
    </recommendedName>
</protein>
<comment type="caution">
    <text evidence="1">The sequence shown here is derived from an EMBL/GenBank/DDBJ whole genome shotgun (WGS) entry which is preliminary data.</text>
</comment>
<name>A0ABS5KXD0_9ACTN</name>
<dbReference type="EMBL" id="JAAFYZ010000112">
    <property type="protein sequence ID" value="MBS2550716.1"/>
    <property type="molecule type" value="Genomic_DNA"/>
</dbReference>
<dbReference type="Proteomes" id="UP000730482">
    <property type="component" value="Unassembled WGS sequence"/>
</dbReference>
<evidence type="ECO:0008006" key="3">
    <source>
        <dbReference type="Google" id="ProtNLM"/>
    </source>
</evidence>
<organism evidence="1 2">
    <name type="scientific">Catenulispora pinistramenti</name>
    <dbReference type="NCBI Taxonomy" id="2705254"/>
    <lineage>
        <taxon>Bacteria</taxon>
        <taxon>Bacillati</taxon>
        <taxon>Actinomycetota</taxon>
        <taxon>Actinomycetes</taxon>
        <taxon>Catenulisporales</taxon>
        <taxon>Catenulisporaceae</taxon>
        <taxon>Catenulispora</taxon>
    </lineage>
</organism>